<evidence type="ECO:0000256" key="7">
    <source>
        <dbReference type="RuleBase" id="RU369114"/>
    </source>
</evidence>
<dbReference type="Pfam" id="PF01382">
    <property type="entry name" value="Avidin"/>
    <property type="match status" value="1"/>
</dbReference>
<dbReference type="InterPro" id="IPR036896">
    <property type="entry name" value="Avidin-like_sf"/>
</dbReference>
<comment type="subunit">
    <text evidence="7">Homotetramer.</text>
</comment>
<evidence type="ECO:0000256" key="4">
    <source>
        <dbReference type="ARBA" id="ARBA00022729"/>
    </source>
</evidence>
<keyword evidence="3 7" id="KW-0964">Secreted</keyword>
<evidence type="ECO:0000313" key="9">
    <source>
        <dbReference type="EMBL" id="NGO72182.1"/>
    </source>
</evidence>
<dbReference type="PANTHER" id="PTHR34399">
    <property type="entry name" value="AVIDIN-RELATED"/>
    <property type="match status" value="1"/>
</dbReference>
<comment type="function">
    <text evidence="7">Forms a strong non-covalent specific complex with biotin.</text>
</comment>
<evidence type="ECO:0000256" key="5">
    <source>
        <dbReference type="ARBA" id="ARBA00023267"/>
    </source>
</evidence>
<name>A0A6G4X4X4_9ACTN</name>
<keyword evidence="4 7" id="KW-0732">Signal</keyword>
<dbReference type="InterPro" id="IPR005468">
    <property type="entry name" value="Avidin/str"/>
</dbReference>
<dbReference type="SUPFAM" id="SSF50876">
    <property type="entry name" value="Avidin/streptavidin"/>
    <property type="match status" value="1"/>
</dbReference>
<protein>
    <recommendedName>
        <fullName evidence="7">Streptavidin</fullName>
    </recommendedName>
</protein>
<feature type="binding site" evidence="6">
    <location>
        <position position="55"/>
    </location>
    <ligand>
        <name>biotin</name>
        <dbReference type="ChEBI" id="CHEBI:57586"/>
    </ligand>
</feature>
<organism evidence="9 10">
    <name type="scientific">Streptomyces boncukensis</name>
    <dbReference type="NCBI Taxonomy" id="2711219"/>
    <lineage>
        <taxon>Bacteria</taxon>
        <taxon>Bacillati</taxon>
        <taxon>Actinomycetota</taxon>
        <taxon>Actinomycetes</taxon>
        <taxon>Kitasatosporales</taxon>
        <taxon>Streptomycetaceae</taxon>
        <taxon>Streptomyces</taxon>
    </lineage>
</organism>
<evidence type="ECO:0000256" key="8">
    <source>
        <dbReference type="SAM" id="MobiDB-lite"/>
    </source>
</evidence>
<feature type="region of interest" description="Disordered" evidence="8">
    <location>
        <begin position="146"/>
        <end position="172"/>
    </location>
</feature>
<accession>A0A6G4X4X4</accession>
<keyword evidence="10" id="KW-1185">Reference proteome</keyword>
<dbReference type="GO" id="GO:0009374">
    <property type="term" value="F:biotin binding"/>
    <property type="evidence" value="ECO:0007669"/>
    <property type="project" value="UniProtKB-UniRule"/>
</dbReference>
<evidence type="ECO:0000256" key="3">
    <source>
        <dbReference type="ARBA" id="ARBA00022525"/>
    </source>
</evidence>
<comment type="caution">
    <text evidence="9">The sequence shown here is derived from an EMBL/GenBank/DDBJ whole genome shotgun (WGS) entry which is preliminary data.</text>
</comment>
<proteinExistence type="inferred from homology"/>
<comment type="subcellular location">
    <subcellularLocation>
        <location evidence="1 7">Secreted</location>
    </subcellularLocation>
</comment>
<dbReference type="GO" id="GO:0005576">
    <property type="term" value="C:extracellular region"/>
    <property type="evidence" value="ECO:0007669"/>
    <property type="project" value="UniProtKB-SubCell"/>
</dbReference>
<evidence type="ECO:0000313" key="10">
    <source>
        <dbReference type="Proteomes" id="UP000477722"/>
    </source>
</evidence>
<feature type="binding site" evidence="6">
    <location>
        <position position="120"/>
    </location>
    <ligand>
        <name>biotin</name>
        <dbReference type="ChEBI" id="CHEBI:57586"/>
    </ligand>
</feature>
<evidence type="ECO:0000256" key="2">
    <source>
        <dbReference type="ARBA" id="ARBA00006297"/>
    </source>
</evidence>
<dbReference type="Gene3D" id="2.40.128.30">
    <property type="entry name" value="Avidin-like"/>
    <property type="match status" value="1"/>
</dbReference>
<evidence type="ECO:0000256" key="6">
    <source>
        <dbReference type="PIRSR" id="PIRSR605468-50"/>
    </source>
</evidence>
<gene>
    <name evidence="9" type="ORF">G5C65_28310</name>
</gene>
<reference evidence="9 10" key="1">
    <citation type="submission" date="2020-02" db="EMBL/GenBank/DDBJ databases">
        <title>Whole-genome analyses of novel actinobacteria.</title>
        <authorList>
            <person name="Sahin N."/>
            <person name="Tatar D."/>
        </authorList>
    </citation>
    <scope>NUCLEOTIDE SEQUENCE [LARGE SCALE GENOMIC DNA]</scope>
    <source>
        <strain evidence="9 10">SB3404</strain>
    </source>
</reference>
<sequence length="172" mass="18575">MALVGFTASASAGPRAAEQAAPSTDVKRLAGVWHNQLGSVMKLKVGDDGRLSGSYESAVGNAERTYVLTGRVDAEPAGGKQGTTLGWTVSWRNEFRNAHSNTTWSGQYFRKGGERINTQWLLTRSTTPANEWESTWVGHDEFARGLPPTSLTQKSQQLNGKISAPDLLPSGR</sequence>
<feature type="compositionally biased region" description="Polar residues" evidence="8">
    <location>
        <begin position="149"/>
        <end position="160"/>
    </location>
</feature>
<feature type="binding site" evidence="6">
    <location>
        <position position="104"/>
    </location>
    <ligand>
        <name>biotin</name>
        <dbReference type="ChEBI" id="CHEBI:57586"/>
    </ligand>
</feature>
<feature type="binding site" evidence="6">
    <location>
        <position position="66"/>
    </location>
    <ligand>
        <name>biotin</name>
        <dbReference type="ChEBI" id="CHEBI:57586"/>
    </ligand>
</feature>
<comment type="similarity">
    <text evidence="2 7">Belongs to the avidin/streptavidin family.</text>
</comment>
<dbReference type="PRINTS" id="PR00709">
    <property type="entry name" value="AVIDIN"/>
</dbReference>
<keyword evidence="5 6" id="KW-0092">Biotin</keyword>
<dbReference type="PROSITE" id="PS51326">
    <property type="entry name" value="AVIDIN_2"/>
    <property type="match status" value="1"/>
</dbReference>
<dbReference type="InterPro" id="IPR005469">
    <property type="entry name" value="Avidin"/>
</dbReference>
<feature type="binding site" evidence="6">
    <location>
        <position position="132"/>
    </location>
    <ligand>
        <name>biotin</name>
        <dbReference type="ChEBI" id="CHEBI:57586"/>
    </ligand>
</feature>
<dbReference type="AlphaFoldDB" id="A0A6G4X4X4"/>
<dbReference type="EMBL" id="JAAKZZ010000412">
    <property type="protein sequence ID" value="NGO72182.1"/>
    <property type="molecule type" value="Genomic_DNA"/>
</dbReference>
<dbReference type="Proteomes" id="UP000477722">
    <property type="component" value="Unassembled WGS sequence"/>
</dbReference>
<dbReference type="InterPro" id="IPR051764">
    <property type="entry name" value="Avidin/Streptavidin-rel"/>
</dbReference>
<evidence type="ECO:0000256" key="1">
    <source>
        <dbReference type="ARBA" id="ARBA00004613"/>
    </source>
</evidence>